<dbReference type="GO" id="GO:0006044">
    <property type="term" value="P:N-acetylglucosamine metabolic process"/>
    <property type="evidence" value="ECO:0007669"/>
    <property type="project" value="TreeGrafter"/>
</dbReference>
<name>W9XQ47_9EURO</name>
<dbReference type="STRING" id="1182542.W9XQ47"/>
<dbReference type="PANTHER" id="PTHR35020">
    <property type="entry name" value="N-ACETYLGLUCOSAMINE-INDUCED PROTEIN 1"/>
    <property type="match status" value="1"/>
</dbReference>
<keyword evidence="2" id="KW-1185">Reference proteome</keyword>
<dbReference type="HOGENOM" id="CLU_075862_0_0_1"/>
<sequence length="218" mass="25292">MAPDPDDTPSPFPLTDLDRSVLAMSDAQFHPHTWEELKQIIAEHNLSVLKRWPSDLRRYMTWSTETRTTYGSVPNFVMAERLKWTPLPSSTPETGPEFAVKDPVPFAHPDDYKILPNDWPYGLAPGIRHLIVWLKTRLESEPTKGDMTPKSREQVEEFVQNTFVDRVKDLPGEKEKVMWFKNWKALQSVPGMEHLHVLVRDVPEDIIREWTNGVRPLN</sequence>
<protein>
    <submittedName>
        <fullName evidence="1">Uncharacterized protein</fullName>
    </submittedName>
</protein>
<dbReference type="GeneID" id="19170600"/>
<proteinExistence type="predicted"/>
<dbReference type="AlphaFoldDB" id="W9XQ47"/>
<dbReference type="eggNOG" id="ENOG502S263">
    <property type="taxonomic scope" value="Eukaryota"/>
</dbReference>
<gene>
    <name evidence="1" type="ORF">A1O3_06491</name>
</gene>
<organism evidence="1 2">
    <name type="scientific">Capronia epimyces CBS 606.96</name>
    <dbReference type="NCBI Taxonomy" id="1182542"/>
    <lineage>
        <taxon>Eukaryota</taxon>
        <taxon>Fungi</taxon>
        <taxon>Dikarya</taxon>
        <taxon>Ascomycota</taxon>
        <taxon>Pezizomycotina</taxon>
        <taxon>Eurotiomycetes</taxon>
        <taxon>Chaetothyriomycetidae</taxon>
        <taxon>Chaetothyriales</taxon>
        <taxon>Herpotrichiellaceae</taxon>
        <taxon>Capronia</taxon>
    </lineage>
</organism>
<accession>W9XQ47</accession>
<dbReference type="GO" id="GO:0005737">
    <property type="term" value="C:cytoplasm"/>
    <property type="evidence" value="ECO:0007669"/>
    <property type="project" value="TreeGrafter"/>
</dbReference>
<dbReference type="Proteomes" id="UP000019478">
    <property type="component" value="Unassembled WGS sequence"/>
</dbReference>
<dbReference type="RefSeq" id="XP_007734800.1">
    <property type="nucleotide sequence ID" value="XM_007736610.1"/>
</dbReference>
<dbReference type="InterPro" id="IPR022036">
    <property type="entry name" value="DUF3605"/>
</dbReference>
<dbReference type="Pfam" id="PF12239">
    <property type="entry name" value="DUF3605"/>
    <property type="match status" value="1"/>
</dbReference>
<comment type="caution">
    <text evidence="1">The sequence shown here is derived from an EMBL/GenBank/DDBJ whole genome shotgun (WGS) entry which is preliminary data.</text>
</comment>
<dbReference type="EMBL" id="AMGY01000005">
    <property type="protein sequence ID" value="EXJ82677.1"/>
    <property type="molecule type" value="Genomic_DNA"/>
</dbReference>
<evidence type="ECO:0000313" key="1">
    <source>
        <dbReference type="EMBL" id="EXJ82677.1"/>
    </source>
</evidence>
<dbReference type="PANTHER" id="PTHR35020:SF2">
    <property type="entry name" value="N-ACETYLGLUCOSAMINE-INDUCED PROTEIN 1"/>
    <property type="match status" value="1"/>
</dbReference>
<reference evidence="1 2" key="1">
    <citation type="submission" date="2013-03" db="EMBL/GenBank/DDBJ databases">
        <title>The Genome Sequence of Capronia epimyces CBS 606.96.</title>
        <authorList>
            <consortium name="The Broad Institute Genomics Platform"/>
            <person name="Cuomo C."/>
            <person name="de Hoog S."/>
            <person name="Gorbushina A."/>
            <person name="Walker B."/>
            <person name="Young S.K."/>
            <person name="Zeng Q."/>
            <person name="Gargeya S."/>
            <person name="Fitzgerald M."/>
            <person name="Haas B."/>
            <person name="Abouelleil A."/>
            <person name="Allen A.W."/>
            <person name="Alvarado L."/>
            <person name="Arachchi H.M."/>
            <person name="Berlin A.M."/>
            <person name="Chapman S.B."/>
            <person name="Gainer-Dewar J."/>
            <person name="Goldberg J."/>
            <person name="Griggs A."/>
            <person name="Gujja S."/>
            <person name="Hansen M."/>
            <person name="Howarth C."/>
            <person name="Imamovic A."/>
            <person name="Ireland A."/>
            <person name="Larimer J."/>
            <person name="McCowan C."/>
            <person name="Murphy C."/>
            <person name="Pearson M."/>
            <person name="Poon T.W."/>
            <person name="Priest M."/>
            <person name="Roberts A."/>
            <person name="Saif S."/>
            <person name="Shea T."/>
            <person name="Sisk P."/>
            <person name="Sykes S."/>
            <person name="Wortman J."/>
            <person name="Nusbaum C."/>
            <person name="Birren B."/>
        </authorList>
    </citation>
    <scope>NUCLEOTIDE SEQUENCE [LARGE SCALE GENOMIC DNA]</scope>
    <source>
        <strain evidence="1 2">CBS 606.96</strain>
    </source>
</reference>
<dbReference type="OrthoDB" id="498286at2759"/>
<evidence type="ECO:0000313" key="2">
    <source>
        <dbReference type="Proteomes" id="UP000019478"/>
    </source>
</evidence>